<sequence length="532" mass="58714">MLVRPQASSPMIATGLTGLGAWRVLTRNLDQRLEKFAKEPVIAREIAYFRDRIGSVRTADDLVKDQRLYEFAITAYDLEGQENAQGLMKRVLASDLSDSRSPANRMSDDRYRAITRDFAFAGGTSDDQKKIDKVVRAYLRAEYEARHDTRLPTITTDQQDEELAALAKEPAVAAEIAYFKTAITSVASTQEVAKDARLVAFARKAAGFTDRTDYGADFIQRVLDDESVRKSLGDTRWDRFAGFFADARAGRKLRSDGIAARIDEVVNRWIEASFSLETGRQVSEPVSDRLKADLDAYAQRSDVKAAVEEFRTEIADVTSSAGLVAKPRAYNFVLRAYGLEAYKKNVDLVLRTLNEPATSRTSPAAQDKRFKDMAEGLSFIGRSSLPATSDKSFVDDVVKRYVRVQFERAIGEVDITMRHALYAQRVLPKVTSPYQITGDMALRQFVFPAVGLPVATSQDIDRLADTVKRKVAMDKLGDAVYLDKLTRRFFTQSAGATSAGPSAASAALALFSGGTADGGSIGIDLLLQLQSR</sequence>
<evidence type="ECO:0000313" key="1">
    <source>
        <dbReference type="EMBL" id="MEK0085005.1"/>
    </source>
</evidence>
<evidence type="ECO:0000313" key="2">
    <source>
        <dbReference type="Proteomes" id="UP001375743"/>
    </source>
</evidence>
<reference evidence="1 2" key="1">
    <citation type="submission" date="2024-01" db="EMBL/GenBank/DDBJ databases">
        <title>Multi-omics insights into the function and evolution of sodium benzoate biodegradation pathways in Benzoatithermus flavus gen. nov., sp. nov. from hot spring.</title>
        <authorList>
            <person name="Hu C.-J."/>
            <person name="Li W.-J."/>
        </authorList>
    </citation>
    <scope>NUCLEOTIDE SEQUENCE [LARGE SCALE GENOMIC DNA]</scope>
    <source>
        <strain evidence="1 2">SYSU G07066</strain>
    </source>
</reference>
<dbReference type="Pfam" id="PF06748">
    <property type="entry name" value="DUF1217"/>
    <property type="match status" value="2"/>
</dbReference>
<keyword evidence="2" id="KW-1185">Reference proteome</keyword>
<comment type="caution">
    <text evidence="1">The sequence shown here is derived from an EMBL/GenBank/DDBJ whole genome shotgun (WGS) entry which is preliminary data.</text>
</comment>
<dbReference type="Proteomes" id="UP001375743">
    <property type="component" value="Unassembled WGS sequence"/>
</dbReference>
<dbReference type="InterPro" id="IPR010626">
    <property type="entry name" value="DUF1217"/>
</dbReference>
<name>A0ABU8XX74_9PROT</name>
<proteinExistence type="predicted"/>
<gene>
    <name evidence="1" type="ORF">U1T56_17765</name>
</gene>
<protein>
    <submittedName>
        <fullName evidence="1">DUF1217 domain-containing protein</fullName>
    </submittedName>
</protein>
<dbReference type="RefSeq" id="WP_418160853.1">
    <property type="nucleotide sequence ID" value="NZ_JBBLZC010000020.1"/>
</dbReference>
<dbReference type="InterPro" id="IPR023157">
    <property type="entry name" value="AGR-C-984p-like_sf"/>
</dbReference>
<dbReference type="SUPFAM" id="SSF158837">
    <property type="entry name" value="AGR C 984p-like"/>
    <property type="match status" value="3"/>
</dbReference>
<organism evidence="1 2">
    <name type="scientific">Benzoatithermus flavus</name>
    <dbReference type="NCBI Taxonomy" id="3108223"/>
    <lineage>
        <taxon>Bacteria</taxon>
        <taxon>Pseudomonadati</taxon>
        <taxon>Pseudomonadota</taxon>
        <taxon>Alphaproteobacteria</taxon>
        <taxon>Geminicoccales</taxon>
        <taxon>Geminicoccaceae</taxon>
        <taxon>Benzoatithermus</taxon>
    </lineage>
</organism>
<dbReference type="EMBL" id="JBBLZC010000020">
    <property type="protein sequence ID" value="MEK0085005.1"/>
    <property type="molecule type" value="Genomic_DNA"/>
</dbReference>
<accession>A0ABU8XX74</accession>
<dbReference type="Gene3D" id="1.10.3700.10">
    <property type="entry name" value="AGR C 984p-like"/>
    <property type="match status" value="3"/>
</dbReference>